<comment type="caution">
    <text evidence="1">The sequence shown here is derived from an EMBL/GenBank/DDBJ whole genome shotgun (WGS) entry which is preliminary data.</text>
</comment>
<organism evidence="1">
    <name type="scientific">marine sediment metagenome</name>
    <dbReference type="NCBI Taxonomy" id="412755"/>
    <lineage>
        <taxon>unclassified sequences</taxon>
        <taxon>metagenomes</taxon>
        <taxon>ecological metagenomes</taxon>
    </lineage>
</organism>
<evidence type="ECO:0008006" key="2">
    <source>
        <dbReference type="Google" id="ProtNLM"/>
    </source>
</evidence>
<protein>
    <recommendedName>
        <fullName evidence="2">PIN domain-containing protein</fullName>
    </recommendedName>
</protein>
<accession>A0A0F8ZFC8</accession>
<proteinExistence type="predicted"/>
<dbReference type="AlphaFoldDB" id="A0A0F8ZFC8"/>
<gene>
    <name evidence="1" type="ORF">LCGC14_2976610</name>
</gene>
<reference evidence="1" key="1">
    <citation type="journal article" date="2015" name="Nature">
        <title>Complex archaea that bridge the gap between prokaryotes and eukaryotes.</title>
        <authorList>
            <person name="Spang A."/>
            <person name="Saw J.H."/>
            <person name="Jorgensen S.L."/>
            <person name="Zaremba-Niedzwiedzka K."/>
            <person name="Martijn J."/>
            <person name="Lind A.E."/>
            <person name="van Eijk R."/>
            <person name="Schleper C."/>
            <person name="Guy L."/>
            <person name="Ettema T.J."/>
        </authorList>
    </citation>
    <scope>NUCLEOTIDE SEQUENCE</scope>
</reference>
<name>A0A0F8ZFC8_9ZZZZ</name>
<feature type="non-terminal residue" evidence="1">
    <location>
        <position position="1"/>
    </location>
</feature>
<sequence>QALNIKIQNLTTKEIYDISTNAKSSTLPFKHHARDFIIGTQALLTQNILITYNIKHFTWMGKDHYLTPDELVLKISK</sequence>
<evidence type="ECO:0000313" key="1">
    <source>
        <dbReference type="EMBL" id="KKK65194.1"/>
    </source>
</evidence>
<dbReference type="EMBL" id="LAZR01060673">
    <property type="protein sequence ID" value="KKK65194.1"/>
    <property type="molecule type" value="Genomic_DNA"/>
</dbReference>